<accession>A0A0V1KI50</accession>
<dbReference type="Proteomes" id="UP000054721">
    <property type="component" value="Unassembled WGS sequence"/>
</dbReference>
<organism evidence="1 2">
    <name type="scientific">Trichinella nativa</name>
    <dbReference type="NCBI Taxonomy" id="6335"/>
    <lineage>
        <taxon>Eukaryota</taxon>
        <taxon>Metazoa</taxon>
        <taxon>Ecdysozoa</taxon>
        <taxon>Nematoda</taxon>
        <taxon>Enoplea</taxon>
        <taxon>Dorylaimia</taxon>
        <taxon>Trichinellida</taxon>
        <taxon>Trichinellidae</taxon>
        <taxon>Trichinella</taxon>
    </lineage>
</organism>
<evidence type="ECO:0000313" key="1">
    <source>
        <dbReference type="EMBL" id="KRZ46953.1"/>
    </source>
</evidence>
<dbReference type="AlphaFoldDB" id="A0A0V1KI50"/>
<proteinExistence type="predicted"/>
<sequence>MVLVLHAYAVWRQPIIHPVDFLPGMNKEGSTLQKGKPSGRPSS</sequence>
<name>A0A0V1KI50_9BILA</name>
<keyword evidence="2" id="KW-1185">Reference proteome</keyword>
<protein>
    <submittedName>
        <fullName evidence="1">Uncharacterized protein</fullName>
    </submittedName>
</protein>
<dbReference type="EMBL" id="JYDW01001718">
    <property type="protein sequence ID" value="KRZ46953.1"/>
    <property type="molecule type" value="Genomic_DNA"/>
</dbReference>
<gene>
    <name evidence="1" type="ORF">T02_1569</name>
</gene>
<evidence type="ECO:0000313" key="2">
    <source>
        <dbReference type="Proteomes" id="UP000054721"/>
    </source>
</evidence>
<reference evidence="1 2" key="1">
    <citation type="submission" date="2015-05" db="EMBL/GenBank/DDBJ databases">
        <title>Evolution of Trichinella species and genotypes.</title>
        <authorList>
            <person name="Korhonen P.K."/>
            <person name="Edoardo P."/>
            <person name="Giuseppe L.R."/>
            <person name="Gasser R.B."/>
        </authorList>
    </citation>
    <scope>NUCLEOTIDE SEQUENCE [LARGE SCALE GENOMIC DNA]</scope>
    <source>
        <strain evidence="1">ISS10</strain>
    </source>
</reference>
<comment type="caution">
    <text evidence="1">The sequence shown here is derived from an EMBL/GenBank/DDBJ whole genome shotgun (WGS) entry which is preliminary data.</text>
</comment>